<dbReference type="GeneID" id="24404972"/>
<dbReference type="InterPro" id="IPR027417">
    <property type="entry name" value="P-loop_NTPase"/>
</dbReference>
<dbReference type="InterPro" id="IPR046388">
    <property type="entry name" value="T4_Clamp_Loader_L"/>
</dbReference>
<dbReference type="GO" id="GO:0003677">
    <property type="term" value="F:DNA binding"/>
    <property type="evidence" value="ECO:0007669"/>
    <property type="project" value="UniProtKB-UniRule"/>
</dbReference>
<evidence type="ECO:0000313" key="6">
    <source>
        <dbReference type="EMBL" id="AIX26846.1"/>
    </source>
</evidence>
<sequence length="314" mass="35611">MSKEFLWVEKYRPNIVEDCILPASTKQVFQGFVDQGELPNLMLTGTAGVGKTTVAKALCEEIGASYIVINGSDEGRFLDTIRNRVRQFATTVSLTSGASHKVVIIDEADNTTNDVQLSLRTAVEEFHSNCRFIFTCNFINKIIEPLHSRCTVVDFRIKPEQSTQLQGEFFTRLKTILTNENIEYEDKVLAKLVKRYYPDWRRLINECQRYAATGSITSAILVDVADVNLDSLLTSLKKKDFTTVKNWVVQHLDNDPSMVMRKIYDSLYGVLKPASIPEAVLIIAKYMKDITIVPDQEINLLACLTEIMMSCEFR</sequence>
<dbReference type="Gene3D" id="1.10.8.60">
    <property type="match status" value="1"/>
</dbReference>
<feature type="binding site" evidence="4">
    <location>
        <begin position="48"/>
        <end position="53"/>
    </location>
    <ligand>
        <name>ATP</name>
        <dbReference type="ChEBI" id="CHEBI:30616"/>
    </ligand>
</feature>
<evidence type="ECO:0000313" key="7">
    <source>
        <dbReference type="Proteomes" id="UP000033009"/>
    </source>
</evidence>
<keyword evidence="4" id="KW-0238">DNA-binding</keyword>
<organism evidence="6 7">
    <name type="scientific">Synechococcus phage ACG-2014i</name>
    <dbReference type="NCBI Taxonomy" id="1493513"/>
    <lineage>
        <taxon>Viruses</taxon>
        <taxon>Duplodnaviria</taxon>
        <taxon>Heunggongvirae</taxon>
        <taxon>Uroviricota</taxon>
        <taxon>Caudoviricetes</taxon>
        <taxon>Pantevenvirales</taxon>
        <taxon>Kyanoviridae</taxon>
        <taxon>Chalconvirus</taxon>
        <taxon>Chalconvirus acg2014i</taxon>
    </lineage>
</organism>
<dbReference type="Gene3D" id="3.40.50.300">
    <property type="entry name" value="P-loop containing nucleotide triphosphate hydrolases"/>
    <property type="match status" value="1"/>
</dbReference>
<feature type="domain" description="AAA+ ATPase" evidence="5">
    <location>
        <begin position="37"/>
        <end position="159"/>
    </location>
</feature>
<name>A0A0E3FGC0_9CAUD</name>
<feature type="binding site" evidence="4">
    <location>
        <begin position="8"/>
        <end position="11"/>
    </location>
    <ligand>
        <name>ATP</name>
        <dbReference type="ChEBI" id="CHEBI:30616"/>
    </ligand>
</feature>
<dbReference type="EMBL" id="KJ019082">
    <property type="protein sequence ID" value="AIX26846.1"/>
    <property type="molecule type" value="Genomic_DNA"/>
</dbReference>
<protein>
    <recommendedName>
        <fullName evidence="4">Sliding-clamp-loader large subunit</fullName>
        <ecNumber evidence="4">3.6.4.-</ecNumber>
    </recommendedName>
    <alternativeName>
        <fullName evidence="4">Clamp loader gp44 subunit</fullName>
    </alternativeName>
</protein>
<keyword evidence="2 4" id="KW-0547">Nucleotide-binding</keyword>
<dbReference type="HAMAP" id="MF_04162">
    <property type="entry name" value="T4_Clamp_Loader_L"/>
    <property type="match status" value="1"/>
</dbReference>
<keyword evidence="3 4" id="KW-0067">ATP-binding</keyword>
<comment type="subunit">
    <text evidence="4">The sliding-clamp-loader consists of 4 large subunits and 1 small subunit. Interacts with the sliding clamp; this interaction allows the sliding-clamp-loader to open the sliding clamp. Part of the replicase complex that includes the DNA polymerase, the polymerase clamp, the clamp loader complex, the single-stranded DNA binding protein, the primase, the helicase and the helicase assembly factor.</text>
</comment>
<dbReference type="GO" id="GO:0039693">
    <property type="term" value="P:viral DNA genome replication"/>
    <property type="evidence" value="ECO:0007669"/>
    <property type="project" value="UniProtKB-UniRule"/>
</dbReference>
<keyword evidence="4" id="KW-1194">Viral DNA replication</keyword>
<dbReference type="KEGG" id="vg:24404972"/>
<dbReference type="SUPFAM" id="SSF52540">
    <property type="entry name" value="P-loop containing nucleoside triphosphate hydrolases"/>
    <property type="match status" value="1"/>
</dbReference>
<dbReference type="Gene3D" id="1.20.272.10">
    <property type="match status" value="1"/>
</dbReference>
<dbReference type="CDD" id="cd00009">
    <property type="entry name" value="AAA"/>
    <property type="match status" value="1"/>
</dbReference>
<dbReference type="Pfam" id="PF00004">
    <property type="entry name" value="AAA"/>
    <property type="match status" value="1"/>
</dbReference>
<dbReference type="SMART" id="SM00382">
    <property type="entry name" value="AAA"/>
    <property type="match status" value="1"/>
</dbReference>
<dbReference type="GO" id="GO:0016887">
    <property type="term" value="F:ATP hydrolysis activity"/>
    <property type="evidence" value="ECO:0007669"/>
    <property type="project" value="UniProtKB-UniRule"/>
</dbReference>
<evidence type="ECO:0000256" key="2">
    <source>
        <dbReference type="ARBA" id="ARBA00022741"/>
    </source>
</evidence>
<dbReference type="InterPro" id="IPR050238">
    <property type="entry name" value="DNA_Rep/Repair_Clamp_Loader"/>
</dbReference>
<reference evidence="6 7" key="1">
    <citation type="submission" date="2013-12" db="EMBL/GenBank/DDBJ databases">
        <title>Ecological redundancy of diverse viral populations within a natural community.</title>
        <authorList>
            <person name="Gregory A.C."/>
            <person name="LaButti K."/>
            <person name="Copeland A."/>
            <person name="Woyke T."/>
            <person name="Sullivan M.B."/>
        </authorList>
    </citation>
    <scope>NUCLEOTIDE SEQUENCE [LARGE SCALE GENOMIC DNA]</scope>
    <source>
        <strain evidence="6">Syn7803US120</strain>
    </source>
</reference>
<feature type="binding site" evidence="4">
    <location>
        <position position="201"/>
    </location>
    <ligand>
        <name>ATP</name>
        <dbReference type="ChEBI" id="CHEBI:30616"/>
    </ligand>
</feature>
<dbReference type="PANTHER" id="PTHR11669:SF20">
    <property type="entry name" value="REPLICATION FACTOR C SUBUNIT 4"/>
    <property type="match status" value="1"/>
</dbReference>
<dbReference type="InterPro" id="IPR048815">
    <property type="entry name" value="Gp44_lid"/>
</dbReference>
<dbReference type="Proteomes" id="UP000033009">
    <property type="component" value="Segment"/>
</dbReference>
<comment type="function">
    <text evidence="4">Forms the sliding-clamp-loader together with the small subunit. Functions as an ATPase enzyme. The clamp loader holds the clamp in an open conformation and places it onto the DNA. 4 ATP molecules must bind to the sliding-clamp-loader before the latter can open the sliding clamp. ATP hydrolysis triggers the detachment of the sliding clamp from the sliding-clamp-loader, freeing the sliding clamp to track along DNA.</text>
</comment>
<feature type="binding site" evidence="4">
    <location>
        <position position="20"/>
    </location>
    <ligand>
        <name>ATP</name>
        <dbReference type="ChEBI" id="CHEBI:30616"/>
    </ligand>
</feature>
<proteinExistence type="inferred from homology"/>
<dbReference type="InterPro" id="IPR003959">
    <property type="entry name" value="ATPase_AAA_core"/>
</dbReference>
<evidence type="ECO:0000256" key="4">
    <source>
        <dbReference type="HAMAP-Rule" id="MF_04162"/>
    </source>
</evidence>
<dbReference type="InterPro" id="IPR003593">
    <property type="entry name" value="AAA+_ATPase"/>
</dbReference>
<dbReference type="Pfam" id="PF21328">
    <property type="entry name" value="Gp44_lid"/>
    <property type="match status" value="1"/>
</dbReference>
<evidence type="ECO:0000256" key="3">
    <source>
        <dbReference type="ARBA" id="ARBA00022840"/>
    </source>
</evidence>
<dbReference type="GO" id="GO:0006281">
    <property type="term" value="P:DNA repair"/>
    <property type="evidence" value="ECO:0007669"/>
    <property type="project" value="TreeGrafter"/>
</dbReference>
<dbReference type="GO" id="GO:0006261">
    <property type="term" value="P:DNA-templated DNA replication"/>
    <property type="evidence" value="ECO:0007669"/>
    <property type="project" value="TreeGrafter"/>
</dbReference>
<dbReference type="PANTHER" id="PTHR11669">
    <property type="entry name" value="REPLICATION FACTOR C / DNA POLYMERASE III GAMMA-TAU SUBUNIT"/>
    <property type="match status" value="1"/>
</dbReference>
<dbReference type="EC" id="3.6.4.-" evidence="4"/>
<keyword evidence="1" id="KW-0235">DNA replication</keyword>
<comment type="similarity">
    <text evidence="4">Belongs to the Tevenvirinae sliding-clamp-loader large subunit family.</text>
</comment>
<dbReference type="GO" id="GO:0003689">
    <property type="term" value="F:DNA clamp loader activity"/>
    <property type="evidence" value="ECO:0007669"/>
    <property type="project" value="UniProtKB-UniRule"/>
</dbReference>
<accession>A0A0E3FGC0</accession>
<evidence type="ECO:0000259" key="5">
    <source>
        <dbReference type="SMART" id="SM00382"/>
    </source>
</evidence>
<dbReference type="RefSeq" id="YP_009140914.1">
    <property type="nucleotide sequence ID" value="NC_027132.1"/>
</dbReference>
<evidence type="ECO:0000256" key="1">
    <source>
        <dbReference type="ARBA" id="ARBA00022705"/>
    </source>
</evidence>
<gene>
    <name evidence="6" type="ORF">Syn7803US120_125</name>
</gene>
<keyword evidence="7" id="KW-1185">Reference proteome</keyword>
<dbReference type="GO" id="GO:0005524">
    <property type="term" value="F:ATP binding"/>
    <property type="evidence" value="ECO:0007669"/>
    <property type="project" value="UniProtKB-UniRule"/>
</dbReference>
<keyword evidence="4" id="KW-0378">Hydrolase</keyword>